<dbReference type="Proteomes" id="UP001319827">
    <property type="component" value="Chromosome"/>
</dbReference>
<feature type="domain" description="Tetrahaem cytochrome" evidence="11">
    <location>
        <begin position="118"/>
        <end position="183"/>
    </location>
</feature>
<evidence type="ECO:0000256" key="9">
    <source>
        <dbReference type="SAM" id="Phobius"/>
    </source>
</evidence>
<reference evidence="12 13" key="2">
    <citation type="journal article" date="2021" name="Int. J. Syst. Evol. Microbiol.">
        <title>Isolation and Polyphasic Characterization of Desulfuromonas versatilis sp. Nov., an Electrogenic Bacteria Capable of Versatile Metabolism Isolated from a Graphene Oxide-Reducing Enrichment Culture.</title>
        <authorList>
            <person name="Xie L."/>
            <person name="Yoshida N."/>
            <person name="Ishii S."/>
            <person name="Meng L."/>
        </authorList>
    </citation>
    <scope>NUCLEOTIDE SEQUENCE [LARGE SCALE GENOMIC DNA]</scope>
    <source>
        <strain evidence="12 13">NIT-T3</strain>
    </source>
</reference>
<keyword evidence="6 10" id="KW-0732">Signal</keyword>
<keyword evidence="9" id="KW-0812">Transmembrane</keyword>
<dbReference type="SUPFAM" id="SSF48695">
    <property type="entry name" value="Multiheme cytochromes"/>
    <property type="match status" value="1"/>
</dbReference>
<dbReference type="PANTHER" id="PTHR35038">
    <property type="entry name" value="DISSIMILATORY SULFITE REDUCTASE SIRA"/>
    <property type="match status" value="1"/>
</dbReference>
<keyword evidence="9" id="KW-1133">Transmembrane helix</keyword>
<evidence type="ECO:0000256" key="5">
    <source>
        <dbReference type="ARBA" id="ARBA00022723"/>
    </source>
</evidence>
<dbReference type="InterPro" id="IPR036280">
    <property type="entry name" value="Multihaem_cyt_sf"/>
</dbReference>
<feature type="chain" id="PRO_5045979613" evidence="10">
    <location>
        <begin position="41"/>
        <end position="359"/>
    </location>
</feature>
<evidence type="ECO:0000256" key="3">
    <source>
        <dbReference type="ARBA" id="ARBA00022448"/>
    </source>
</evidence>
<feature type="signal peptide" evidence="10">
    <location>
        <begin position="1"/>
        <end position="40"/>
    </location>
</feature>
<evidence type="ECO:0000256" key="6">
    <source>
        <dbReference type="ARBA" id="ARBA00022729"/>
    </source>
</evidence>
<sequence>MSANEQSTKGETTVRHKFKNLLLMLLLAAPLAAGAPAAEAMETEDCLGCHGDRDAVAASQFIDGARFDHTAHAEMGCLACHETVSDAHPDDGLTPSRASCRDCHEDIYQEYATSIHGANASCADCHNPHQVKSPTEVSGYDMNRQCASCHDLSDMVSTHDEWLPQAELHVGALPCIACHSGSKDYAITLYITTRQKAFGDFDLADRRQLQELAGSGNIEALVDLDGDGQASLKELRIFNQKREYKNLRLAGMMIPERVTHDFQILDNRWDCTFCHASGPEAMQTSYLAFPEDGGTFSRLPVEQGAVLDALYGTPDFYMMGATRSKALNIVGLMIIAGGLVMPVGHGTLRFLTRNNRKEH</sequence>
<keyword evidence="13" id="KW-1185">Reference proteome</keyword>
<evidence type="ECO:0000256" key="8">
    <source>
        <dbReference type="ARBA" id="ARBA00023004"/>
    </source>
</evidence>
<evidence type="ECO:0000256" key="7">
    <source>
        <dbReference type="ARBA" id="ARBA00022982"/>
    </source>
</evidence>
<evidence type="ECO:0000259" key="11">
    <source>
        <dbReference type="Pfam" id="PF14537"/>
    </source>
</evidence>
<evidence type="ECO:0000256" key="10">
    <source>
        <dbReference type="SAM" id="SignalP"/>
    </source>
</evidence>
<keyword evidence="8" id="KW-0408">Iron</keyword>
<organism evidence="12 13">
    <name type="scientific">Desulfuromonas versatilis</name>
    <dbReference type="NCBI Taxonomy" id="2802975"/>
    <lineage>
        <taxon>Bacteria</taxon>
        <taxon>Pseudomonadati</taxon>
        <taxon>Thermodesulfobacteriota</taxon>
        <taxon>Desulfuromonadia</taxon>
        <taxon>Desulfuromonadales</taxon>
        <taxon>Desulfuromonadaceae</taxon>
        <taxon>Desulfuromonas</taxon>
    </lineage>
</organism>
<keyword evidence="7" id="KW-0249">Electron transport</keyword>
<dbReference type="InterPro" id="IPR012286">
    <property type="entry name" value="Tetrahaem_cytochrome"/>
</dbReference>
<dbReference type="PANTHER" id="PTHR35038:SF8">
    <property type="entry name" value="C-TYPE POLYHEME CYTOCHROME OMCC"/>
    <property type="match status" value="1"/>
</dbReference>
<dbReference type="Pfam" id="PF14537">
    <property type="entry name" value="Cytochrom_c3_2"/>
    <property type="match status" value="1"/>
</dbReference>
<dbReference type="CDD" id="cd08168">
    <property type="entry name" value="Cytochrom_C3"/>
    <property type="match status" value="1"/>
</dbReference>
<feature type="transmembrane region" description="Helical" evidence="9">
    <location>
        <begin position="329"/>
        <end position="351"/>
    </location>
</feature>
<proteinExistence type="predicted"/>
<evidence type="ECO:0000256" key="4">
    <source>
        <dbReference type="ARBA" id="ARBA00022617"/>
    </source>
</evidence>
<name>A0ABM8HUR0_9BACT</name>
<dbReference type="InterPro" id="IPR051829">
    <property type="entry name" value="Multiheme_Cytochr_ET"/>
</dbReference>
<evidence type="ECO:0000256" key="1">
    <source>
        <dbReference type="ARBA" id="ARBA00001926"/>
    </source>
</evidence>
<protein>
    <submittedName>
        <fullName evidence="12">C-type cytochrome</fullName>
    </submittedName>
</protein>
<comment type="cofactor">
    <cofactor evidence="1">
        <name>heme c</name>
        <dbReference type="ChEBI" id="CHEBI:61717"/>
    </cofactor>
</comment>
<dbReference type="EMBL" id="AP024355">
    <property type="protein sequence ID" value="BCR06657.1"/>
    <property type="molecule type" value="Genomic_DNA"/>
</dbReference>
<gene>
    <name evidence="12" type="ORF">DESUT3_37260</name>
</gene>
<dbReference type="Gene3D" id="1.10.1130.10">
    <property type="entry name" value="Flavocytochrome C3, Chain A"/>
    <property type="match status" value="2"/>
</dbReference>
<evidence type="ECO:0000313" key="12">
    <source>
        <dbReference type="EMBL" id="BCR06657.1"/>
    </source>
</evidence>
<comment type="subcellular location">
    <subcellularLocation>
        <location evidence="2">Cell envelope</location>
    </subcellularLocation>
</comment>
<keyword evidence="4" id="KW-0349">Heme</keyword>
<keyword evidence="9" id="KW-0472">Membrane</keyword>
<keyword evidence="5" id="KW-0479">Metal-binding</keyword>
<evidence type="ECO:0000313" key="13">
    <source>
        <dbReference type="Proteomes" id="UP001319827"/>
    </source>
</evidence>
<reference evidence="12 13" key="1">
    <citation type="journal article" date="2016" name="C (Basel)">
        <title>Selective Growth of and Electricity Production by Marine Exoelectrogenic Bacteria in Self-Aggregated Hydrogel of Microbially Reduced Graphene Oxide.</title>
        <authorList>
            <person name="Yoshida N."/>
            <person name="Goto Y."/>
            <person name="Miyata Y."/>
        </authorList>
    </citation>
    <scope>NUCLEOTIDE SEQUENCE [LARGE SCALE GENOMIC DNA]</scope>
    <source>
        <strain evidence="12 13">NIT-T3</strain>
    </source>
</reference>
<evidence type="ECO:0000256" key="2">
    <source>
        <dbReference type="ARBA" id="ARBA00004196"/>
    </source>
</evidence>
<keyword evidence="3" id="KW-0813">Transport</keyword>
<accession>A0ABM8HUR0</accession>